<gene>
    <name evidence="1" type="ORF">KC01_LOCUS27031</name>
</gene>
<sequence length="153" mass="16944">MRRHSPQGSNHRVTPDANITATCVRVRTASPRTSDIIPMTLSRGLRCKQPVEPGRRLLTVDCGFITAILANYLKVTRRFGCRGEQKCRSGACDHGPIIRREEELGELEVSSAEQQLTAFLTSKNIHVDADNIEACHSFPTKSNNMPAVILKFG</sequence>
<dbReference type="Proteomes" id="UP001497482">
    <property type="component" value="Chromosome 22"/>
</dbReference>
<protein>
    <submittedName>
        <fullName evidence="1">Uncharacterized protein</fullName>
    </submittedName>
</protein>
<evidence type="ECO:0000313" key="2">
    <source>
        <dbReference type="Proteomes" id="UP001497482"/>
    </source>
</evidence>
<keyword evidence="2" id="KW-1185">Reference proteome</keyword>
<reference evidence="1 2" key="1">
    <citation type="submission" date="2024-04" db="EMBL/GenBank/DDBJ databases">
        <authorList>
            <person name="Waldvogel A.-M."/>
            <person name="Schoenle A."/>
        </authorList>
    </citation>
    <scope>NUCLEOTIDE SEQUENCE [LARGE SCALE GENOMIC DNA]</scope>
</reference>
<accession>A0AAV2L8K3</accession>
<dbReference type="EMBL" id="OZ035844">
    <property type="protein sequence ID" value="CAL1598667.1"/>
    <property type="molecule type" value="Genomic_DNA"/>
</dbReference>
<organism evidence="1 2">
    <name type="scientific">Knipowitschia caucasica</name>
    <name type="common">Caucasian dwarf goby</name>
    <name type="synonym">Pomatoschistus caucasicus</name>
    <dbReference type="NCBI Taxonomy" id="637954"/>
    <lineage>
        <taxon>Eukaryota</taxon>
        <taxon>Metazoa</taxon>
        <taxon>Chordata</taxon>
        <taxon>Craniata</taxon>
        <taxon>Vertebrata</taxon>
        <taxon>Euteleostomi</taxon>
        <taxon>Actinopterygii</taxon>
        <taxon>Neopterygii</taxon>
        <taxon>Teleostei</taxon>
        <taxon>Neoteleostei</taxon>
        <taxon>Acanthomorphata</taxon>
        <taxon>Gobiaria</taxon>
        <taxon>Gobiiformes</taxon>
        <taxon>Gobioidei</taxon>
        <taxon>Gobiidae</taxon>
        <taxon>Gobiinae</taxon>
        <taxon>Knipowitschia</taxon>
    </lineage>
</organism>
<name>A0AAV2L8K3_KNICA</name>
<proteinExistence type="predicted"/>
<dbReference type="AlphaFoldDB" id="A0AAV2L8K3"/>
<evidence type="ECO:0000313" key="1">
    <source>
        <dbReference type="EMBL" id="CAL1598667.1"/>
    </source>
</evidence>